<name>A0ACC0YXD0_9ROSI</name>
<comment type="caution">
    <text evidence="1">The sequence shown here is derived from an EMBL/GenBank/DDBJ whole genome shotgun (WGS) entry which is preliminary data.</text>
</comment>
<dbReference type="EMBL" id="CM047739">
    <property type="protein sequence ID" value="KAJ0042581.1"/>
    <property type="molecule type" value="Genomic_DNA"/>
</dbReference>
<gene>
    <name evidence="1" type="ORF">Pint_17786</name>
</gene>
<reference evidence="2" key="1">
    <citation type="journal article" date="2023" name="G3 (Bethesda)">
        <title>Genome assembly and association tests identify interacting loci associated with vigor, precocity, and sex in interspecific pistachio rootstocks.</title>
        <authorList>
            <person name="Palmer W."/>
            <person name="Jacygrad E."/>
            <person name="Sagayaradj S."/>
            <person name="Cavanaugh K."/>
            <person name="Han R."/>
            <person name="Bertier L."/>
            <person name="Beede B."/>
            <person name="Kafkas S."/>
            <person name="Golino D."/>
            <person name="Preece J."/>
            <person name="Michelmore R."/>
        </authorList>
    </citation>
    <scope>NUCLEOTIDE SEQUENCE [LARGE SCALE GENOMIC DNA]</scope>
</reference>
<dbReference type="Proteomes" id="UP001163603">
    <property type="component" value="Chromosome 4"/>
</dbReference>
<evidence type="ECO:0000313" key="1">
    <source>
        <dbReference type="EMBL" id="KAJ0042581.1"/>
    </source>
</evidence>
<protein>
    <submittedName>
        <fullName evidence="1">Uncharacterized protein</fullName>
    </submittedName>
</protein>
<organism evidence="1 2">
    <name type="scientific">Pistacia integerrima</name>
    <dbReference type="NCBI Taxonomy" id="434235"/>
    <lineage>
        <taxon>Eukaryota</taxon>
        <taxon>Viridiplantae</taxon>
        <taxon>Streptophyta</taxon>
        <taxon>Embryophyta</taxon>
        <taxon>Tracheophyta</taxon>
        <taxon>Spermatophyta</taxon>
        <taxon>Magnoliopsida</taxon>
        <taxon>eudicotyledons</taxon>
        <taxon>Gunneridae</taxon>
        <taxon>Pentapetalae</taxon>
        <taxon>rosids</taxon>
        <taxon>malvids</taxon>
        <taxon>Sapindales</taxon>
        <taxon>Anacardiaceae</taxon>
        <taxon>Pistacia</taxon>
    </lineage>
</organism>
<evidence type="ECO:0000313" key="2">
    <source>
        <dbReference type="Proteomes" id="UP001163603"/>
    </source>
</evidence>
<sequence>MGLILFLKRIPRMITQRPYLRVNFFMRMLLIAGLQTNVLLAALCFLPCH</sequence>
<proteinExistence type="predicted"/>
<accession>A0ACC0YXD0</accession>
<keyword evidence="2" id="KW-1185">Reference proteome</keyword>